<organism evidence="3">
    <name type="scientific">Vitis vinifera</name>
    <name type="common">Grape</name>
    <dbReference type="NCBI Taxonomy" id="29760"/>
    <lineage>
        <taxon>Eukaryota</taxon>
        <taxon>Viridiplantae</taxon>
        <taxon>Streptophyta</taxon>
        <taxon>Embryophyta</taxon>
        <taxon>Tracheophyta</taxon>
        <taxon>Spermatophyta</taxon>
        <taxon>Magnoliopsida</taxon>
        <taxon>eudicotyledons</taxon>
        <taxon>Gunneridae</taxon>
        <taxon>Pentapetalae</taxon>
        <taxon>rosids</taxon>
        <taxon>Vitales</taxon>
        <taxon>Vitaceae</taxon>
        <taxon>Viteae</taxon>
        <taxon>Vitis</taxon>
    </lineage>
</organism>
<dbReference type="PANTHER" id="PTHR33067:SF32">
    <property type="entry name" value="ASPARTIC PEPTIDASE DDI1-TYPE DOMAIN-CONTAINING PROTEIN"/>
    <property type="match status" value="1"/>
</dbReference>
<sequence>MPKWIRDSGGRLVKCDTPQNKEFELSLNIMEATPEDQHSHQGRQDNLNEFRSMRDRMHPPRMSAPSCIVPLTEQLVIRPYLVPLLPTFHGMESENPYAHIKEFEDVCNTFQEGGASIDMMRLKLFPFTLKDKAKIWLNSLRPRSIRSWTDLQAEFLKKFFPTHRTNGLKRQISNFSTKENEKFYECWERYMEAINACPHHGFDTWLLVSYFYDGMSSSMKQLLETMCGGDFMSKNPEEAMDFLSYVAKVSRGWDEPTKGEVGKMKSQLNVFNAKAGMYTLKEDDDMKAKLAAMIRRLEELELKRIHEVQAYKFEYTARKGKISFSTPPNPKGVHEVESQEGESSQTKDVKALITLRSGKKIEKPTPVPHVEKEKEIKKRKEMEDKESEIGEEKKDSDSTMNAIPEMELMKEEMLKKSTSPPFSQALHGKKRIRNAAEILEVLRQVKVNIPLLDMIRQVPTYAKFLKDLCTIKRGLIVNKKAFLTEQVSAILQCKSPLKYKDPGSPTISVMIGGKVVEKALLDLGASVNLLPYSVYKQLGLGELKPTTITLSLADRSVKIPRGVIEDVLVQVDNFYYSVDFIVLDTNPTIKEANLVPIILGRPFLATSNAIINCRNGLMQLTFGNMTLDLNIFYMSKKQTTPEEEEGPEELCIIDTLVEEHCNQNMQDKLNESLVNFEEAYIGQLQKEIHPTVQKGCEITLQQKGDFAALCKMLPSAWSDWLALAATSSFQLRIAHCLKHWIVDFLSFEMVYSMHQLESRKFSKSGCYDCHQEYASWQILFTFSPCIPDLLLANYFQALPKIPQNSPQT</sequence>
<feature type="domain" description="Retrotransposon gag" evidence="2">
    <location>
        <begin position="123"/>
        <end position="216"/>
    </location>
</feature>
<dbReference type="EMBL" id="AM482815">
    <property type="protein sequence ID" value="CAN79689.1"/>
    <property type="molecule type" value="Genomic_DNA"/>
</dbReference>
<dbReference type="PANTHER" id="PTHR33067">
    <property type="entry name" value="RNA-DIRECTED DNA POLYMERASE-RELATED"/>
    <property type="match status" value="1"/>
</dbReference>
<dbReference type="Pfam" id="PF03732">
    <property type="entry name" value="Retrotrans_gag"/>
    <property type="match status" value="1"/>
</dbReference>
<proteinExistence type="predicted"/>
<name>A5C596_VITVI</name>
<dbReference type="InterPro" id="IPR005162">
    <property type="entry name" value="Retrotrans_gag_dom"/>
</dbReference>
<feature type="compositionally biased region" description="Basic and acidic residues" evidence="1">
    <location>
        <begin position="362"/>
        <end position="397"/>
    </location>
</feature>
<dbReference type="AlphaFoldDB" id="A5C596"/>
<feature type="region of interest" description="Disordered" evidence="1">
    <location>
        <begin position="362"/>
        <end position="398"/>
    </location>
</feature>
<dbReference type="SUPFAM" id="SSF50630">
    <property type="entry name" value="Acid proteases"/>
    <property type="match status" value="1"/>
</dbReference>
<evidence type="ECO:0000259" key="2">
    <source>
        <dbReference type="Pfam" id="PF03732"/>
    </source>
</evidence>
<protein>
    <recommendedName>
        <fullName evidence="2">Retrotransposon gag domain-containing protein</fullName>
    </recommendedName>
</protein>
<gene>
    <name evidence="3" type="ORF">VITISV_018578</name>
</gene>
<dbReference type="CDD" id="cd00303">
    <property type="entry name" value="retropepsin_like"/>
    <property type="match status" value="1"/>
</dbReference>
<dbReference type="InterPro" id="IPR021109">
    <property type="entry name" value="Peptidase_aspartic_dom_sf"/>
</dbReference>
<dbReference type="Pfam" id="PF13650">
    <property type="entry name" value="Asp_protease_2"/>
    <property type="match status" value="1"/>
</dbReference>
<dbReference type="Gene3D" id="2.40.70.10">
    <property type="entry name" value="Acid Proteases"/>
    <property type="match status" value="1"/>
</dbReference>
<reference evidence="3" key="1">
    <citation type="journal article" date="2007" name="PLoS ONE">
        <title>The first genome sequence of an elite grapevine cultivar (Pinot noir Vitis vinifera L.): coping with a highly heterozygous genome.</title>
        <authorList>
            <person name="Velasco R."/>
            <person name="Zharkikh A."/>
            <person name="Troggio M."/>
            <person name="Cartwright D.A."/>
            <person name="Cestaro A."/>
            <person name="Pruss D."/>
            <person name="Pindo M."/>
            <person name="FitzGerald L.M."/>
            <person name="Vezzulli S."/>
            <person name="Reid J."/>
            <person name="Malacarne G."/>
            <person name="Iliev D."/>
            <person name="Coppola G."/>
            <person name="Wardell B."/>
            <person name="Micheletti D."/>
            <person name="Macalma T."/>
            <person name="Facci M."/>
            <person name="Mitchell J.T."/>
            <person name="Perazzolli M."/>
            <person name="Eldredge G."/>
            <person name="Gatto P."/>
            <person name="Oyzerski R."/>
            <person name="Moretto M."/>
            <person name="Gutin N."/>
            <person name="Stefanini M."/>
            <person name="Chen Y."/>
            <person name="Segala C."/>
            <person name="Davenport C."/>
            <person name="Dematte L."/>
            <person name="Mraz A."/>
            <person name="Battilana J."/>
            <person name="Stormo K."/>
            <person name="Costa F."/>
            <person name="Tao Q."/>
            <person name="Si-Ammour A."/>
            <person name="Harkins T."/>
            <person name="Lackey A."/>
            <person name="Perbost C."/>
            <person name="Taillon B."/>
            <person name="Stella A."/>
            <person name="Solovyev V."/>
            <person name="Fawcett J.A."/>
            <person name="Sterck L."/>
            <person name="Vandepoele K."/>
            <person name="Grando S.M."/>
            <person name="Toppo S."/>
            <person name="Moser C."/>
            <person name="Lanchbury J."/>
            <person name="Bogden R."/>
            <person name="Skolnick M."/>
            <person name="Sgaramella V."/>
            <person name="Bhatnagar S.K."/>
            <person name="Fontana P."/>
            <person name="Gutin A."/>
            <person name="Van de Peer Y."/>
            <person name="Salamini F."/>
            <person name="Viola R."/>
        </authorList>
    </citation>
    <scope>NUCLEOTIDE SEQUENCE</scope>
</reference>
<evidence type="ECO:0000313" key="3">
    <source>
        <dbReference type="EMBL" id="CAN79689.1"/>
    </source>
</evidence>
<feature type="region of interest" description="Disordered" evidence="1">
    <location>
        <begin position="324"/>
        <end position="347"/>
    </location>
</feature>
<accession>A5C596</accession>
<evidence type="ECO:0000256" key="1">
    <source>
        <dbReference type="SAM" id="MobiDB-lite"/>
    </source>
</evidence>